<dbReference type="GO" id="GO:0003677">
    <property type="term" value="F:DNA binding"/>
    <property type="evidence" value="ECO:0007669"/>
    <property type="project" value="InterPro"/>
</dbReference>
<dbReference type="InterPro" id="IPR010982">
    <property type="entry name" value="Lambda_DNA-bd_dom_sf"/>
</dbReference>
<dbReference type="PROSITE" id="PS50943">
    <property type="entry name" value="HTH_CROC1"/>
    <property type="match status" value="1"/>
</dbReference>
<accession>A0AAV4I7A4</accession>
<dbReference type="AlphaFoldDB" id="A0AAV4I7A4"/>
<comment type="caution">
    <text evidence="2">The sequence shown here is derived from an EMBL/GenBank/DDBJ whole genome shotgun (WGS) entry which is preliminary data.</text>
</comment>
<evidence type="ECO:0000313" key="2">
    <source>
        <dbReference type="EMBL" id="GFS05800.1"/>
    </source>
</evidence>
<name>A0AAV4I7A4_9GAST</name>
<organism evidence="2 3">
    <name type="scientific">Elysia marginata</name>
    <dbReference type="NCBI Taxonomy" id="1093978"/>
    <lineage>
        <taxon>Eukaryota</taxon>
        <taxon>Metazoa</taxon>
        <taxon>Spiralia</taxon>
        <taxon>Lophotrochozoa</taxon>
        <taxon>Mollusca</taxon>
        <taxon>Gastropoda</taxon>
        <taxon>Heterobranchia</taxon>
        <taxon>Euthyneura</taxon>
        <taxon>Panpulmonata</taxon>
        <taxon>Sacoglossa</taxon>
        <taxon>Placobranchoidea</taxon>
        <taxon>Plakobranchidae</taxon>
        <taxon>Elysia</taxon>
    </lineage>
</organism>
<protein>
    <recommendedName>
        <fullName evidence="1">HTH cro/C1-type domain-containing protein</fullName>
    </recommendedName>
</protein>
<reference evidence="2 3" key="1">
    <citation type="journal article" date="2021" name="Elife">
        <title>Chloroplast acquisition without the gene transfer in kleptoplastic sea slugs, Plakobranchus ocellatus.</title>
        <authorList>
            <person name="Maeda T."/>
            <person name="Takahashi S."/>
            <person name="Yoshida T."/>
            <person name="Shimamura S."/>
            <person name="Takaki Y."/>
            <person name="Nagai Y."/>
            <person name="Toyoda A."/>
            <person name="Suzuki Y."/>
            <person name="Arimoto A."/>
            <person name="Ishii H."/>
            <person name="Satoh N."/>
            <person name="Nishiyama T."/>
            <person name="Hasebe M."/>
            <person name="Maruyama T."/>
            <person name="Minagawa J."/>
            <person name="Obokata J."/>
            <person name="Shigenobu S."/>
        </authorList>
    </citation>
    <scope>NUCLEOTIDE SEQUENCE [LARGE SCALE GENOMIC DNA]</scope>
</reference>
<dbReference type="SUPFAM" id="SSF47413">
    <property type="entry name" value="lambda repressor-like DNA-binding domains"/>
    <property type="match status" value="1"/>
</dbReference>
<evidence type="ECO:0000259" key="1">
    <source>
        <dbReference type="PROSITE" id="PS50943"/>
    </source>
</evidence>
<evidence type="ECO:0000313" key="3">
    <source>
        <dbReference type="Proteomes" id="UP000762676"/>
    </source>
</evidence>
<dbReference type="Gene3D" id="1.10.260.40">
    <property type="entry name" value="lambda repressor-like DNA-binding domains"/>
    <property type="match status" value="1"/>
</dbReference>
<dbReference type="CDD" id="cd00093">
    <property type="entry name" value="HTH_XRE"/>
    <property type="match status" value="1"/>
</dbReference>
<sequence>MALDQEESEYYIDAWRLVKGLSQKDLATTLNLSLLDAYELPKRTNNTEIARKVAESLGITIEQLKTKPTLDMIGLDAFDEIGADVGKKVRERAKRTGSTLVYKENGKMIQELADGRKKTLTSI</sequence>
<dbReference type="Proteomes" id="UP000762676">
    <property type="component" value="Unassembled WGS sequence"/>
</dbReference>
<dbReference type="EMBL" id="BMAT01006085">
    <property type="protein sequence ID" value="GFS05800.1"/>
    <property type="molecule type" value="Genomic_DNA"/>
</dbReference>
<keyword evidence="3" id="KW-1185">Reference proteome</keyword>
<proteinExistence type="predicted"/>
<dbReference type="InterPro" id="IPR001387">
    <property type="entry name" value="Cro/C1-type_HTH"/>
</dbReference>
<gene>
    <name evidence="2" type="ORF">ElyMa_002947200</name>
</gene>
<feature type="domain" description="HTH cro/C1-type" evidence="1">
    <location>
        <begin position="12"/>
        <end position="64"/>
    </location>
</feature>